<evidence type="ECO:0000313" key="2">
    <source>
        <dbReference type="EMBL" id="KXZ50487.1"/>
    </source>
</evidence>
<reference evidence="3" key="1">
    <citation type="journal article" date="2016" name="Nat. Commun.">
        <title>The Gonium pectorale genome demonstrates co-option of cell cycle regulation during the evolution of multicellularity.</title>
        <authorList>
            <person name="Hanschen E.R."/>
            <person name="Marriage T.N."/>
            <person name="Ferris P.J."/>
            <person name="Hamaji T."/>
            <person name="Toyoda A."/>
            <person name="Fujiyama A."/>
            <person name="Neme R."/>
            <person name="Noguchi H."/>
            <person name="Minakuchi Y."/>
            <person name="Suzuki M."/>
            <person name="Kawai-Toyooka H."/>
            <person name="Smith D.R."/>
            <person name="Sparks H."/>
            <person name="Anderson J."/>
            <person name="Bakaric R."/>
            <person name="Luria V."/>
            <person name="Karger A."/>
            <person name="Kirschner M.W."/>
            <person name="Durand P.M."/>
            <person name="Michod R.E."/>
            <person name="Nozaki H."/>
            <person name="Olson B.J."/>
        </authorList>
    </citation>
    <scope>NUCLEOTIDE SEQUENCE [LARGE SCALE GENOMIC DNA]</scope>
    <source>
        <strain evidence="3">NIES-2863</strain>
    </source>
</reference>
<dbReference type="EMBL" id="LSYV01000017">
    <property type="protein sequence ID" value="KXZ50487.1"/>
    <property type="molecule type" value="Genomic_DNA"/>
</dbReference>
<dbReference type="Proteomes" id="UP000075714">
    <property type="component" value="Unassembled WGS sequence"/>
</dbReference>
<feature type="region of interest" description="Disordered" evidence="1">
    <location>
        <begin position="67"/>
        <end position="88"/>
    </location>
</feature>
<protein>
    <submittedName>
        <fullName evidence="2">Uncharacterized protein</fullName>
    </submittedName>
</protein>
<comment type="caution">
    <text evidence="2">The sequence shown here is derived from an EMBL/GenBank/DDBJ whole genome shotgun (WGS) entry which is preliminary data.</text>
</comment>
<dbReference type="Gene3D" id="1.10.1420.10">
    <property type="match status" value="1"/>
</dbReference>
<dbReference type="AlphaFoldDB" id="A0A150GL24"/>
<name>A0A150GL24_GONPE</name>
<proteinExistence type="predicted"/>
<gene>
    <name evidence="2" type="ORF">GPECTOR_16g662</name>
</gene>
<organism evidence="2 3">
    <name type="scientific">Gonium pectorale</name>
    <name type="common">Green alga</name>
    <dbReference type="NCBI Taxonomy" id="33097"/>
    <lineage>
        <taxon>Eukaryota</taxon>
        <taxon>Viridiplantae</taxon>
        <taxon>Chlorophyta</taxon>
        <taxon>core chlorophytes</taxon>
        <taxon>Chlorophyceae</taxon>
        <taxon>CS clade</taxon>
        <taxon>Chlamydomonadales</taxon>
        <taxon>Volvocaceae</taxon>
        <taxon>Gonium</taxon>
    </lineage>
</organism>
<accession>A0A150GL24</accession>
<sequence>MFKDKSRFRGVWAAKDAVRAAEEHLQSLLPSLARAVGLPTLSYTTIQNQGTHLVEVPVEAERRVPRAWHKGRREDAGGGLRRSDFDAT</sequence>
<feature type="compositionally biased region" description="Basic and acidic residues" evidence="1">
    <location>
        <begin position="72"/>
        <end position="88"/>
    </location>
</feature>
<evidence type="ECO:0000313" key="3">
    <source>
        <dbReference type="Proteomes" id="UP000075714"/>
    </source>
</evidence>
<keyword evidence="3" id="KW-1185">Reference proteome</keyword>
<evidence type="ECO:0000256" key="1">
    <source>
        <dbReference type="SAM" id="MobiDB-lite"/>
    </source>
</evidence>